<dbReference type="Proteomes" id="UP000199134">
    <property type="component" value="Unassembled WGS sequence"/>
</dbReference>
<dbReference type="RefSeq" id="WP_091819333.1">
    <property type="nucleotide sequence ID" value="NZ_CP091790.1"/>
</dbReference>
<protein>
    <submittedName>
        <fullName evidence="2">Uncharacterized protein</fullName>
    </submittedName>
</protein>
<proteinExistence type="predicted"/>
<reference evidence="1 4" key="1">
    <citation type="submission" date="2016-10" db="EMBL/GenBank/DDBJ databases">
        <authorList>
            <person name="de Groot N.N."/>
        </authorList>
    </citation>
    <scope>NUCLEOTIDE SEQUENCE [LARGE SCALE GENOMIC DNA]</scope>
    <source>
        <strain evidence="4">BP1-145</strain>
        <strain evidence="1">BP1-148</strain>
    </source>
</reference>
<organism evidence="2 4">
    <name type="scientific">Prevotella communis</name>
    <dbReference type="NCBI Taxonomy" id="2913614"/>
    <lineage>
        <taxon>Bacteria</taxon>
        <taxon>Pseudomonadati</taxon>
        <taxon>Bacteroidota</taxon>
        <taxon>Bacteroidia</taxon>
        <taxon>Bacteroidales</taxon>
        <taxon>Prevotellaceae</taxon>
        <taxon>Prevotella</taxon>
    </lineage>
</organism>
<dbReference type="STRING" id="645274.SAMN04487901_1412"/>
<accession>A0A1H0I443</accession>
<dbReference type="OrthoDB" id="9802731at2"/>
<evidence type="ECO:0000313" key="2">
    <source>
        <dbReference type="EMBL" id="SDO26166.1"/>
    </source>
</evidence>
<name>A0A1H0I443_9BACT</name>
<dbReference type="Proteomes" id="UP000198779">
    <property type="component" value="Unassembled WGS sequence"/>
</dbReference>
<evidence type="ECO:0000313" key="4">
    <source>
        <dbReference type="Proteomes" id="UP000199134"/>
    </source>
</evidence>
<dbReference type="EMBL" id="FNIW01000013">
    <property type="protein sequence ID" value="SDO26166.1"/>
    <property type="molecule type" value="Genomic_DNA"/>
</dbReference>
<sequence length="74" mass="8817">MKTTALNEAQMSILRLLGSMKSVEEVNELRQVICDYYARRVDDEMDRLWEEGKWDNEKNEAILQEQLRTPYNHA</sequence>
<accession>A0A1G8CPB4</accession>
<dbReference type="AlphaFoldDB" id="A0A1H0I443"/>
<dbReference type="EMBL" id="FNCQ01000041">
    <property type="protein sequence ID" value="SDH47407.1"/>
    <property type="molecule type" value="Genomic_DNA"/>
</dbReference>
<evidence type="ECO:0000313" key="3">
    <source>
        <dbReference type="Proteomes" id="UP000198779"/>
    </source>
</evidence>
<reference evidence="2 3" key="2">
    <citation type="submission" date="2016-10" db="EMBL/GenBank/DDBJ databases">
        <authorList>
            <person name="Varghese N."/>
            <person name="Submissions S."/>
        </authorList>
    </citation>
    <scope>NUCLEOTIDE SEQUENCE</scope>
    <source>
        <strain evidence="2">BP1-145</strain>
        <strain evidence="3">BP1-148</strain>
    </source>
</reference>
<evidence type="ECO:0000313" key="1">
    <source>
        <dbReference type="EMBL" id="SDH47407.1"/>
    </source>
</evidence>
<keyword evidence="3" id="KW-1185">Reference proteome</keyword>
<gene>
    <name evidence="2" type="ORF">SAMN04487900_1131</name>
    <name evidence="1" type="ORF">SAMN04487901_1412</name>
</gene>